<dbReference type="OrthoDB" id="6154036at2759"/>
<dbReference type="AlphaFoldDB" id="A0A8X6FVB8"/>
<sequence length="95" mass="10856">MSNDIPADDQSSVNIVIDLSIVYEFLKSFGEGKESAGILKHFQWSEILRNVKYVNYLGDADSKAFKTVSEAKVYGNDFEVKKNWNAQVAFKNEWE</sequence>
<gene>
    <name evidence="1" type="ORF">TNCT_630801</name>
</gene>
<keyword evidence="2" id="KW-1185">Reference proteome</keyword>
<organism evidence="1 2">
    <name type="scientific">Trichonephila clavata</name>
    <name type="common">Joro spider</name>
    <name type="synonym">Nephila clavata</name>
    <dbReference type="NCBI Taxonomy" id="2740835"/>
    <lineage>
        <taxon>Eukaryota</taxon>
        <taxon>Metazoa</taxon>
        <taxon>Ecdysozoa</taxon>
        <taxon>Arthropoda</taxon>
        <taxon>Chelicerata</taxon>
        <taxon>Arachnida</taxon>
        <taxon>Araneae</taxon>
        <taxon>Araneomorphae</taxon>
        <taxon>Entelegynae</taxon>
        <taxon>Araneoidea</taxon>
        <taxon>Nephilidae</taxon>
        <taxon>Trichonephila</taxon>
    </lineage>
</organism>
<evidence type="ECO:0000313" key="2">
    <source>
        <dbReference type="Proteomes" id="UP000887116"/>
    </source>
</evidence>
<evidence type="ECO:0000313" key="1">
    <source>
        <dbReference type="EMBL" id="GFQ90295.1"/>
    </source>
</evidence>
<reference evidence="1" key="1">
    <citation type="submission" date="2020-07" db="EMBL/GenBank/DDBJ databases">
        <title>Multicomponent nature underlies the extraordinary mechanical properties of spider dragline silk.</title>
        <authorList>
            <person name="Kono N."/>
            <person name="Nakamura H."/>
            <person name="Mori M."/>
            <person name="Yoshida Y."/>
            <person name="Ohtoshi R."/>
            <person name="Malay A.D."/>
            <person name="Moran D.A.P."/>
            <person name="Tomita M."/>
            <person name="Numata K."/>
            <person name="Arakawa K."/>
        </authorList>
    </citation>
    <scope>NUCLEOTIDE SEQUENCE</scope>
</reference>
<dbReference type="EMBL" id="BMAO01033536">
    <property type="protein sequence ID" value="GFQ90295.1"/>
    <property type="molecule type" value="Genomic_DNA"/>
</dbReference>
<proteinExistence type="predicted"/>
<accession>A0A8X6FVB8</accession>
<dbReference type="Proteomes" id="UP000887116">
    <property type="component" value="Unassembled WGS sequence"/>
</dbReference>
<name>A0A8X6FVB8_TRICU</name>
<comment type="caution">
    <text evidence="1">The sequence shown here is derived from an EMBL/GenBank/DDBJ whole genome shotgun (WGS) entry which is preliminary data.</text>
</comment>
<protein>
    <submittedName>
        <fullName evidence="1">Uncharacterized protein</fullName>
    </submittedName>
</protein>